<feature type="chain" id="PRO_5038603570" evidence="4">
    <location>
        <begin position="26"/>
        <end position="1357"/>
    </location>
</feature>
<dbReference type="GO" id="GO:0004519">
    <property type="term" value="F:endonuclease activity"/>
    <property type="evidence" value="ECO:0007669"/>
    <property type="project" value="UniProtKB-KW"/>
</dbReference>
<dbReference type="PRINTS" id="PR01607">
    <property type="entry name" value="APYRASEFAMLY"/>
</dbReference>
<feature type="region of interest" description="Disordered" evidence="2">
    <location>
        <begin position="890"/>
        <end position="920"/>
    </location>
</feature>
<keyword evidence="7" id="KW-0255">Endonuclease</keyword>
<dbReference type="GO" id="GO:0008253">
    <property type="term" value="F:5'-nucleotidase activity"/>
    <property type="evidence" value="ECO:0007669"/>
    <property type="project" value="TreeGrafter"/>
</dbReference>
<dbReference type="GO" id="GO:0030288">
    <property type="term" value="C:outer membrane-bounded periplasmic space"/>
    <property type="evidence" value="ECO:0007669"/>
    <property type="project" value="TreeGrafter"/>
</dbReference>
<dbReference type="OrthoDB" id="1016457at2"/>
<feature type="signal peptide" evidence="4">
    <location>
        <begin position="1"/>
        <end position="25"/>
    </location>
</feature>
<keyword evidence="3" id="KW-0812">Transmembrane</keyword>
<name>A0A5R9BDM6_9MICC</name>
<feature type="domain" description="5'-Nucleotidase C-terminal" evidence="6">
    <location>
        <begin position="341"/>
        <end position="490"/>
    </location>
</feature>
<feature type="transmembrane region" description="Helical" evidence="3">
    <location>
        <begin position="1321"/>
        <end position="1346"/>
    </location>
</feature>
<keyword evidence="7" id="KW-0378">Hydrolase</keyword>
<evidence type="ECO:0000313" key="8">
    <source>
        <dbReference type="Proteomes" id="UP000310458"/>
    </source>
</evidence>
<reference evidence="7 8" key="1">
    <citation type="submission" date="2019-05" db="EMBL/GenBank/DDBJ databases">
        <title>Nesterenkonia sp. GY074 isolated from the Southern Atlantic Ocean.</title>
        <authorList>
            <person name="Zhang G."/>
        </authorList>
    </citation>
    <scope>NUCLEOTIDE SEQUENCE [LARGE SCALE GENOMIC DNA]</scope>
    <source>
        <strain evidence="7 8">GY074</strain>
    </source>
</reference>
<evidence type="ECO:0000256" key="3">
    <source>
        <dbReference type="SAM" id="Phobius"/>
    </source>
</evidence>
<dbReference type="InterPro" id="IPR029052">
    <property type="entry name" value="Metallo-depent_PP-like"/>
</dbReference>
<dbReference type="Gene3D" id="3.60.21.10">
    <property type="match status" value="1"/>
</dbReference>
<keyword evidence="3" id="KW-0472">Membrane</keyword>
<dbReference type="CDD" id="cd04486">
    <property type="entry name" value="YhcR_OBF_like"/>
    <property type="match status" value="1"/>
</dbReference>
<feature type="domain" description="Calcineurin-like phosphoesterase" evidence="5">
    <location>
        <begin position="44"/>
        <end position="251"/>
    </location>
</feature>
<keyword evidence="3" id="KW-1133">Transmembrane helix</keyword>
<organism evidence="7 8">
    <name type="scientific">Nesterenkonia salmonea</name>
    <dbReference type="NCBI Taxonomy" id="1804987"/>
    <lineage>
        <taxon>Bacteria</taxon>
        <taxon>Bacillati</taxon>
        <taxon>Actinomycetota</taxon>
        <taxon>Actinomycetes</taxon>
        <taxon>Micrococcales</taxon>
        <taxon>Micrococcaceae</taxon>
        <taxon>Nesterenkonia</taxon>
    </lineage>
</organism>
<dbReference type="SUPFAM" id="SSF56219">
    <property type="entry name" value="DNase I-like"/>
    <property type="match status" value="1"/>
</dbReference>
<accession>A0A5R9BDM6</accession>
<keyword evidence="7" id="KW-0540">Nuclease</keyword>
<evidence type="ECO:0000256" key="1">
    <source>
        <dbReference type="ARBA" id="ARBA00022729"/>
    </source>
</evidence>
<evidence type="ECO:0000256" key="4">
    <source>
        <dbReference type="SAM" id="SignalP"/>
    </source>
</evidence>
<dbReference type="GO" id="GO:0008768">
    <property type="term" value="F:UDP-sugar diphosphatase activity"/>
    <property type="evidence" value="ECO:0007669"/>
    <property type="project" value="TreeGrafter"/>
</dbReference>
<keyword evidence="8" id="KW-1185">Reference proteome</keyword>
<dbReference type="PANTHER" id="PTHR11575">
    <property type="entry name" value="5'-NUCLEOTIDASE-RELATED"/>
    <property type="match status" value="1"/>
</dbReference>
<dbReference type="InterPro" id="IPR004843">
    <property type="entry name" value="Calcineurin-like_PHP"/>
</dbReference>
<sequence length="1357" mass="146540">MLFQTKAFTLSSLTLAFLGVSTATAGAETEETQDGVVELQLINTNDFHGRLEESASTMSCTVDAYREQNPNTVFTGSGDQVGASTFTSFIQEDEPTIDAFNAMGLDVTSLGNHEFDQGAEDFDDRIVPLSDFPWLGANARDVATGEHLYAPYEVIEVDGVRIGFIGLNTEDMPRLVNPEGISHIEWTSMSEEANYYADYLTENDLADVVTVLVHEGLPGSSLDSASGSAFGDLIFNAHPEIDAMFSGHTHQTYVHDVDGMHLLQAGEYGENLSLVEISYDTDTGEVVDSQARLIDLDSDELACDSHPEVDQIVADAEAVADELGSEVVANVPGDIPFARAQNGDGSENRGAASSVGELVADAQLWAAQTTNPDVDFAITNSGGLRADLPLGDVTVRDLGTVQPFANTLVNLTFSGEQIYTLFEQQWRDDQGRFSRHGQSSNVFYTYDPEAASGQRITDVWIDGEPVDPEGTYEVTMNSYMAAGGGGLTVTEDAAQANDTGQNDLEAIVEYGREAGTLEPGTERGSMGIEWVTDDDAVYSPGDELALNISSLAFSHPDMPIGETLQVELGESVAEEFDIDDSYVDETDERGQAEVRLEVPNETGNSGELPLVLTEPVTSTEVELSIQVSAEAQEAEEADIAEVVDLLDEHESTGDVPVTTRGVVTAVYPNERSRSGFYIQAEGTGGNLDLETHESSEAIFVYSPPTVGDEPGDAEVEIGDYVELTGDATVHEASGQKQISLFPDSDQTPHHELMVLDDEDFDPVTPAQIQVPETADERDALLGMLIAPQGDYTVTDHYTLNRFGEIGIVAGADPLFNPTSVVEPGEPAVQLAEENRERLLYLDDGATNDFQTSDLELPYITAEDPVRVGAGVEFEQPVILHYDFDEYRLQPTTRLDGPEDPATPASFENTRTGNETPGEPQADLRIAGFNVLNYFVSLGEDEPGCEFNADREGNPTTADWCEVRGAWSQESFERQEAKIVAAINAMDADMVALQEMENSGHFHSDGNRDFAHAELVDALNEDLGYEAWDFVAEPDAVPDLETEDVIRNGYIYKPEALEVVDSWILFDDGISELNAEYFDALDRDLDDIYSNAREPFAVQFQPVDGSQEDQFIAIVNHFKSKGASGVEDDDPNADQGDGQSPWNVDRIAQAEGVQAFADALVDSTGTENVHLMGDFNSYENEDPLQVFTDAAYSNLSAASGDFSYMFQAEVGSLDHLISSPSAAESVTSTEIWQINAVEPIALEYSRFNYTASDIFREDQWRSSDHDPIVADIAFASSQSPPAEGETPAEEGDDSAEDDGAGAGDPDASETPSAEDSGISTGLAITGATIGAIVLAALMLLGVGAVILRASRHDLESID</sequence>
<protein>
    <submittedName>
        <fullName evidence="7">ExeM/NucH family extracellular endonuclease</fullName>
    </submittedName>
</protein>
<dbReference type="InterPro" id="IPR036907">
    <property type="entry name" value="5'-Nucleotdase_C_sf"/>
</dbReference>
<dbReference type="SUPFAM" id="SSF55816">
    <property type="entry name" value="5'-nucleotidase (syn. UDP-sugar hydrolase), C-terminal domain"/>
    <property type="match status" value="1"/>
</dbReference>
<dbReference type="Pfam" id="PF00149">
    <property type="entry name" value="Metallophos"/>
    <property type="match status" value="1"/>
</dbReference>
<dbReference type="Gene3D" id="3.60.10.10">
    <property type="entry name" value="Endonuclease/exonuclease/phosphatase"/>
    <property type="match status" value="1"/>
</dbReference>
<comment type="caution">
    <text evidence="7">The sequence shown here is derived from an EMBL/GenBank/DDBJ whole genome shotgun (WGS) entry which is preliminary data.</text>
</comment>
<dbReference type="PANTHER" id="PTHR11575:SF24">
    <property type="entry name" value="5'-NUCLEOTIDASE"/>
    <property type="match status" value="1"/>
</dbReference>
<dbReference type="InterPro" id="IPR008334">
    <property type="entry name" value="5'-Nucleotdase_C"/>
</dbReference>
<feature type="compositionally biased region" description="Acidic residues" evidence="2">
    <location>
        <begin position="1285"/>
        <end position="1298"/>
    </location>
</feature>
<keyword evidence="1 4" id="KW-0732">Signal</keyword>
<evidence type="ECO:0000259" key="6">
    <source>
        <dbReference type="Pfam" id="PF02872"/>
    </source>
</evidence>
<evidence type="ECO:0000313" key="7">
    <source>
        <dbReference type="EMBL" id="TLP98020.1"/>
    </source>
</evidence>
<dbReference type="Gene3D" id="3.90.780.10">
    <property type="entry name" value="5'-Nucleotidase, C-terminal domain"/>
    <property type="match status" value="1"/>
</dbReference>
<dbReference type="Proteomes" id="UP000310458">
    <property type="component" value="Unassembled WGS sequence"/>
</dbReference>
<dbReference type="InterPro" id="IPR006179">
    <property type="entry name" value="5_nucleotidase/apyrase"/>
</dbReference>
<dbReference type="CDD" id="cd10283">
    <property type="entry name" value="MnuA_DNase1-like"/>
    <property type="match status" value="1"/>
</dbReference>
<dbReference type="GO" id="GO:0009166">
    <property type="term" value="P:nucleotide catabolic process"/>
    <property type="evidence" value="ECO:0007669"/>
    <property type="project" value="InterPro"/>
</dbReference>
<dbReference type="InterPro" id="IPR036691">
    <property type="entry name" value="Endo/exonu/phosph_ase_sf"/>
</dbReference>
<evidence type="ECO:0000256" key="2">
    <source>
        <dbReference type="SAM" id="MobiDB-lite"/>
    </source>
</evidence>
<dbReference type="EMBL" id="VAVZ01000014">
    <property type="protein sequence ID" value="TLP98020.1"/>
    <property type="molecule type" value="Genomic_DNA"/>
</dbReference>
<gene>
    <name evidence="7" type="ORF">FEF26_06405</name>
</gene>
<feature type="region of interest" description="Disordered" evidence="2">
    <location>
        <begin position="1122"/>
        <end position="1141"/>
    </location>
</feature>
<dbReference type="NCBIfam" id="NF033681">
    <property type="entry name" value="ExeM_NucH_DNase"/>
    <property type="match status" value="1"/>
</dbReference>
<evidence type="ECO:0000259" key="5">
    <source>
        <dbReference type="Pfam" id="PF00149"/>
    </source>
</evidence>
<feature type="compositionally biased region" description="Polar residues" evidence="2">
    <location>
        <begin position="905"/>
        <end position="914"/>
    </location>
</feature>
<dbReference type="Pfam" id="PF02872">
    <property type="entry name" value="5_nucleotid_C"/>
    <property type="match status" value="1"/>
</dbReference>
<dbReference type="SUPFAM" id="SSF56300">
    <property type="entry name" value="Metallo-dependent phosphatases"/>
    <property type="match status" value="1"/>
</dbReference>
<proteinExistence type="predicted"/>
<dbReference type="RefSeq" id="WP_138252716.1">
    <property type="nucleotide sequence ID" value="NZ_VAVZ01000014.1"/>
</dbReference>
<dbReference type="InterPro" id="IPR047971">
    <property type="entry name" value="ExeM-like"/>
</dbReference>
<feature type="region of interest" description="Disordered" evidence="2">
    <location>
        <begin position="1273"/>
        <end position="1315"/>
    </location>
</feature>